<feature type="region of interest" description="Disordered" evidence="2">
    <location>
        <begin position="34"/>
        <end position="76"/>
    </location>
</feature>
<protein>
    <recommendedName>
        <fullName evidence="5">Trafficking protein particle complex subunit 6A</fullName>
    </recommendedName>
</protein>
<dbReference type="GO" id="GO:0006888">
    <property type="term" value="P:endoplasmic reticulum to Golgi vesicle-mediated transport"/>
    <property type="evidence" value="ECO:0007669"/>
    <property type="project" value="TreeGrafter"/>
</dbReference>
<dbReference type="GeneID" id="20036172"/>
<keyword evidence="4" id="KW-1185">Reference proteome</keyword>
<dbReference type="EMBL" id="KI965462">
    <property type="protein sequence ID" value="EUD68502.1"/>
    <property type="molecule type" value="Genomic_DNA"/>
</dbReference>
<organism evidence="3 4">
    <name type="scientific">Plasmodium inui San Antonio 1</name>
    <dbReference type="NCBI Taxonomy" id="1237626"/>
    <lineage>
        <taxon>Eukaryota</taxon>
        <taxon>Sar</taxon>
        <taxon>Alveolata</taxon>
        <taxon>Apicomplexa</taxon>
        <taxon>Aconoidasida</taxon>
        <taxon>Haemosporida</taxon>
        <taxon>Plasmodiidae</taxon>
        <taxon>Plasmodium</taxon>
        <taxon>Plasmodium (Plasmodium)</taxon>
    </lineage>
</organism>
<dbReference type="InterPro" id="IPR007194">
    <property type="entry name" value="TRAPP_component"/>
</dbReference>
<dbReference type="Proteomes" id="UP000030640">
    <property type="component" value="Unassembled WGS sequence"/>
</dbReference>
<dbReference type="Gene3D" id="3.30.1380.20">
    <property type="entry name" value="Trafficking protein particle complex subunit 3"/>
    <property type="match status" value="1"/>
</dbReference>
<feature type="compositionally biased region" description="Basic and acidic residues" evidence="2">
    <location>
        <begin position="65"/>
        <end position="76"/>
    </location>
</feature>
<dbReference type="VEuPathDB" id="PlasmoDB:C922_00898"/>
<dbReference type="AlphaFoldDB" id="W7A5U1"/>
<accession>W7A5U1</accession>
<dbReference type="PANTHER" id="PTHR12817">
    <property type="entry name" value="TRAFFICKING PROTEIN PARTICLE COMPLEX SUBUNIT 6B"/>
    <property type="match status" value="1"/>
</dbReference>
<dbReference type="GO" id="GO:0005801">
    <property type="term" value="C:cis-Golgi network"/>
    <property type="evidence" value="ECO:0007669"/>
    <property type="project" value="TreeGrafter"/>
</dbReference>
<name>W7A5U1_9APIC</name>
<dbReference type="GO" id="GO:0005802">
    <property type="term" value="C:trans-Golgi network"/>
    <property type="evidence" value="ECO:0007669"/>
    <property type="project" value="TreeGrafter"/>
</dbReference>
<evidence type="ECO:0000256" key="1">
    <source>
        <dbReference type="ARBA" id="ARBA00006218"/>
    </source>
</evidence>
<dbReference type="GO" id="GO:0030008">
    <property type="term" value="C:TRAPP complex"/>
    <property type="evidence" value="ECO:0007669"/>
    <property type="project" value="TreeGrafter"/>
</dbReference>
<sequence>MSEGMLSKSSLLLLIYEIIKVNNDILQNSDFDLSSDASDDDDISGGSTEKRLPYGTDEAAVGTPQREEGTISGRVRERGVRNDAVCNGANGNLLADGATSPNGHKPSGKGKDSPMHPPRSAEEEKISNILSGKLKGMGKDIGRKLIERVLIYRNDFSDLKDIAKLIGRDVWLILFNKSVDKIQTYKKGVYVLIDNDMGTYLNHLLLDNNTNQKANFTHYVLVLILGIIKGILQRFRMKGSVTYTLDYPTCTTMRKRKKREKKKNASRSLYSKSHPPYFTHLCQPRRTKKSMCSFQINIIDD</sequence>
<dbReference type="CDD" id="cd14944">
    <property type="entry name" value="TRAPPC6A_Trs33"/>
    <property type="match status" value="1"/>
</dbReference>
<evidence type="ECO:0000256" key="2">
    <source>
        <dbReference type="SAM" id="MobiDB-lite"/>
    </source>
</evidence>
<dbReference type="RefSeq" id="XP_008814732.1">
    <property type="nucleotide sequence ID" value="XM_008816510.1"/>
</dbReference>
<dbReference type="SUPFAM" id="SSF111126">
    <property type="entry name" value="Ligand-binding domain in the NO signalling and Golgi transport"/>
    <property type="match status" value="1"/>
</dbReference>
<dbReference type="PANTHER" id="PTHR12817:SF0">
    <property type="entry name" value="GEO08327P1"/>
    <property type="match status" value="1"/>
</dbReference>
<feature type="compositionally biased region" description="Basic and acidic residues" evidence="2">
    <location>
        <begin position="109"/>
        <end position="122"/>
    </location>
</feature>
<dbReference type="InterPro" id="IPR037992">
    <property type="entry name" value="TRAPPC6/Trs33"/>
</dbReference>
<proteinExistence type="inferred from homology"/>
<evidence type="ECO:0000313" key="3">
    <source>
        <dbReference type="EMBL" id="EUD68502.1"/>
    </source>
</evidence>
<comment type="similarity">
    <text evidence="1">Belongs to the TRAPP small subunits family. BET3 subfamily.</text>
</comment>
<dbReference type="Pfam" id="PF04051">
    <property type="entry name" value="TRAPP"/>
    <property type="match status" value="1"/>
</dbReference>
<evidence type="ECO:0008006" key="5">
    <source>
        <dbReference type="Google" id="ProtNLM"/>
    </source>
</evidence>
<gene>
    <name evidence="3" type="ORF">C922_00898</name>
</gene>
<evidence type="ECO:0000313" key="4">
    <source>
        <dbReference type="Proteomes" id="UP000030640"/>
    </source>
</evidence>
<dbReference type="InterPro" id="IPR024096">
    <property type="entry name" value="NO_sig/Golgi_transp_ligand-bd"/>
</dbReference>
<feature type="region of interest" description="Disordered" evidence="2">
    <location>
        <begin position="91"/>
        <end position="122"/>
    </location>
</feature>
<reference evidence="3 4" key="1">
    <citation type="submission" date="2013-02" db="EMBL/GenBank/DDBJ databases">
        <title>The Genome Sequence of Plasmodium inui San Antonio 1.</title>
        <authorList>
            <consortium name="The Broad Institute Genome Sequencing Platform"/>
            <consortium name="The Broad Institute Genome Sequencing Center for Infectious Disease"/>
            <person name="Neafsey D."/>
            <person name="Cheeseman I."/>
            <person name="Volkman S."/>
            <person name="Adams J."/>
            <person name="Walker B."/>
            <person name="Young S.K."/>
            <person name="Zeng Q."/>
            <person name="Gargeya S."/>
            <person name="Fitzgerald M."/>
            <person name="Haas B."/>
            <person name="Abouelleil A."/>
            <person name="Alvarado L."/>
            <person name="Arachchi H.M."/>
            <person name="Berlin A.M."/>
            <person name="Chapman S.B."/>
            <person name="Dewar J."/>
            <person name="Goldberg J."/>
            <person name="Griggs A."/>
            <person name="Gujja S."/>
            <person name="Hansen M."/>
            <person name="Howarth C."/>
            <person name="Imamovic A."/>
            <person name="Larimer J."/>
            <person name="McCowan C."/>
            <person name="Murphy C."/>
            <person name="Neiman D."/>
            <person name="Pearson M."/>
            <person name="Priest M."/>
            <person name="Roberts A."/>
            <person name="Saif S."/>
            <person name="Shea T."/>
            <person name="Sisk P."/>
            <person name="Sykes S."/>
            <person name="Wortman J."/>
            <person name="Nusbaum C."/>
            <person name="Birren B."/>
        </authorList>
    </citation>
    <scope>NUCLEOTIDE SEQUENCE [LARGE SCALE GENOMIC DNA]</scope>
    <source>
        <strain evidence="3 4">San Antonio 1</strain>
    </source>
</reference>
<dbReference type="OrthoDB" id="941624at2759"/>